<gene>
    <name evidence="1" type="ORF">FOL01_0922</name>
</gene>
<dbReference type="EMBL" id="CP014332">
    <property type="protein sequence ID" value="APS41781.1"/>
    <property type="molecule type" value="Genomic_DNA"/>
</dbReference>
<accession>A0A1L6RB51</accession>
<dbReference type="RefSeq" id="WP_075269608.1">
    <property type="nucleotide sequence ID" value="NZ_CP014332.1"/>
</dbReference>
<dbReference type="AlphaFoldDB" id="A0A1L6RB51"/>
<evidence type="ECO:0000313" key="2">
    <source>
        <dbReference type="Proteomes" id="UP000185473"/>
    </source>
</evidence>
<protein>
    <submittedName>
        <fullName evidence="1">Uncharacterized protein</fullName>
    </submittedName>
</protein>
<evidence type="ECO:0000313" key="1">
    <source>
        <dbReference type="EMBL" id="APS41781.1"/>
    </source>
</evidence>
<name>A0A1L6RB51_9LACO</name>
<dbReference type="STRING" id="1631871.FOL01_0922"/>
<dbReference type="Proteomes" id="UP000185473">
    <property type="component" value="Chromosome"/>
</dbReference>
<proteinExistence type="predicted"/>
<reference evidence="1 2" key="1">
    <citation type="submission" date="2016-02" db="EMBL/GenBank/DDBJ databases">
        <title>Complete Genome Sequence of Weissella jogaejeotgali FOL01.</title>
        <authorList>
            <person name="Lee J.-H."/>
            <person name="Ku H.-J."/>
        </authorList>
    </citation>
    <scope>NUCLEOTIDE SEQUENCE [LARGE SCALE GENOMIC DNA]</scope>
    <source>
        <strain evidence="1 2">FOL01</strain>
    </source>
</reference>
<organism evidence="1 2">
    <name type="scientific">Weissella jogaejeotgali</name>
    <dbReference type="NCBI Taxonomy" id="1631871"/>
    <lineage>
        <taxon>Bacteria</taxon>
        <taxon>Bacillati</taxon>
        <taxon>Bacillota</taxon>
        <taxon>Bacilli</taxon>
        <taxon>Lactobacillales</taxon>
        <taxon>Lactobacillaceae</taxon>
        <taxon>Weissella</taxon>
    </lineage>
</organism>
<keyword evidence="2" id="KW-1185">Reference proteome</keyword>
<sequence>MSKNTTDLSLSIFSWRGDRPTPVPFPEYDESYSDVDLSAEEVDDFIFHLIVAQARDEQITIRLANDEFQDFKLV</sequence>
<dbReference type="KEGG" id="wjo:FOL01_0922"/>